<dbReference type="PIRSF" id="PIRSF001500">
    <property type="entry name" value="Chor_mut_pdt_Ppr"/>
    <property type="match status" value="1"/>
</dbReference>
<reference evidence="9" key="1">
    <citation type="submission" date="2020-05" db="EMBL/GenBank/DDBJ databases">
        <authorList>
            <person name="Chiriac C."/>
            <person name="Salcher M."/>
            <person name="Ghai R."/>
            <person name="Kavagutti S V."/>
        </authorList>
    </citation>
    <scope>NUCLEOTIDE SEQUENCE</scope>
</reference>
<proteinExistence type="predicted"/>
<dbReference type="InterPro" id="IPR018528">
    <property type="entry name" value="Preph_deHydtase_CS"/>
</dbReference>
<dbReference type="FunFam" id="3.40.190.10:FF:000064">
    <property type="entry name" value="Prephenate dehydratase"/>
    <property type="match status" value="1"/>
</dbReference>
<name>A0A6J7PDL8_9ZZZZ</name>
<dbReference type="Pfam" id="PF00800">
    <property type="entry name" value="PDT"/>
    <property type="match status" value="1"/>
</dbReference>
<dbReference type="InterPro" id="IPR045865">
    <property type="entry name" value="ACT-like_dom_sf"/>
</dbReference>
<evidence type="ECO:0000259" key="8">
    <source>
        <dbReference type="PROSITE" id="PS51671"/>
    </source>
</evidence>
<dbReference type="PROSITE" id="PS51171">
    <property type="entry name" value="PREPHENATE_DEHYDR_3"/>
    <property type="match status" value="1"/>
</dbReference>
<dbReference type="GO" id="GO:0009094">
    <property type="term" value="P:L-phenylalanine biosynthetic process"/>
    <property type="evidence" value="ECO:0007669"/>
    <property type="project" value="UniProtKB-UniPathway"/>
</dbReference>
<evidence type="ECO:0000256" key="6">
    <source>
        <dbReference type="ARBA" id="ARBA00023239"/>
    </source>
</evidence>
<organism evidence="9">
    <name type="scientific">freshwater metagenome</name>
    <dbReference type="NCBI Taxonomy" id="449393"/>
    <lineage>
        <taxon>unclassified sequences</taxon>
        <taxon>metagenomes</taxon>
        <taxon>ecological metagenomes</taxon>
    </lineage>
</organism>
<dbReference type="Gene3D" id="3.40.190.10">
    <property type="entry name" value="Periplasmic binding protein-like II"/>
    <property type="match status" value="2"/>
</dbReference>
<dbReference type="Pfam" id="PF01842">
    <property type="entry name" value="ACT"/>
    <property type="match status" value="1"/>
</dbReference>
<dbReference type="GO" id="GO:0005737">
    <property type="term" value="C:cytoplasm"/>
    <property type="evidence" value="ECO:0007669"/>
    <property type="project" value="TreeGrafter"/>
</dbReference>
<protein>
    <recommendedName>
        <fullName evidence="2">prephenate dehydratase</fullName>
        <ecNumber evidence="2">4.2.1.51</ecNumber>
    </recommendedName>
</protein>
<evidence type="ECO:0000259" key="7">
    <source>
        <dbReference type="PROSITE" id="PS51171"/>
    </source>
</evidence>
<evidence type="ECO:0000313" key="9">
    <source>
        <dbReference type="EMBL" id="CAB5002585.1"/>
    </source>
</evidence>
<dbReference type="SUPFAM" id="SSF55021">
    <property type="entry name" value="ACT-like"/>
    <property type="match status" value="1"/>
</dbReference>
<keyword evidence="3" id="KW-0028">Amino-acid biosynthesis</keyword>
<dbReference type="EC" id="4.2.1.51" evidence="2"/>
<sequence length="314" mass="33272">MEQISTITGVSGKNGRWARLRSVLIGNLHTICLGYPLLVKRYAYLGPVGTFTEAALKKVATPADTLTPYANVTAALEAVRSGAADQALVPIENSVEGVVARTLDELAVGEPLLIVGEVTLPVSFALMVKDANVEIKRIATHPHAEAQCRKFIATNYPNAEMIQTASTAAAAQAIAGGEYDAAIAADVAAEHYGLTILKKNIGDTDGAVTRFVLVAKPGVTPKATGFDRTSLAAFIGLDHAGALLEILTEFAKREVNLTFIQSRPTGRELGHYHFIIDAEGHIDDPQVGAAVAGLRSICDEIRFLGSYPRADKLG</sequence>
<feature type="domain" description="ACT" evidence="8">
    <location>
        <begin position="231"/>
        <end position="308"/>
    </location>
</feature>
<dbReference type="PROSITE" id="PS51671">
    <property type="entry name" value="ACT"/>
    <property type="match status" value="1"/>
</dbReference>
<dbReference type="NCBIfam" id="NF008865">
    <property type="entry name" value="PRK11898.1"/>
    <property type="match status" value="1"/>
</dbReference>
<evidence type="ECO:0000256" key="2">
    <source>
        <dbReference type="ARBA" id="ARBA00013147"/>
    </source>
</evidence>
<dbReference type="PANTHER" id="PTHR21022:SF19">
    <property type="entry name" value="PREPHENATE DEHYDRATASE-RELATED"/>
    <property type="match status" value="1"/>
</dbReference>
<dbReference type="InterPro" id="IPR008242">
    <property type="entry name" value="Chor_mutase/pphenate_deHydtase"/>
</dbReference>
<keyword evidence="5" id="KW-0584">Phenylalanine biosynthesis</keyword>
<dbReference type="InterPro" id="IPR002912">
    <property type="entry name" value="ACT_dom"/>
</dbReference>
<evidence type="ECO:0000256" key="4">
    <source>
        <dbReference type="ARBA" id="ARBA00023141"/>
    </source>
</evidence>
<dbReference type="SUPFAM" id="SSF53850">
    <property type="entry name" value="Periplasmic binding protein-like II"/>
    <property type="match status" value="1"/>
</dbReference>
<keyword evidence="4" id="KW-0057">Aromatic amino acid biosynthesis</keyword>
<dbReference type="GO" id="GO:0004664">
    <property type="term" value="F:prephenate dehydratase activity"/>
    <property type="evidence" value="ECO:0007669"/>
    <property type="project" value="UniProtKB-EC"/>
</dbReference>
<dbReference type="Gene3D" id="3.30.70.260">
    <property type="match status" value="1"/>
</dbReference>
<evidence type="ECO:0000256" key="3">
    <source>
        <dbReference type="ARBA" id="ARBA00022605"/>
    </source>
</evidence>
<gene>
    <name evidence="9" type="ORF">UFOPK4049_00536</name>
</gene>
<dbReference type="InterPro" id="IPR001086">
    <property type="entry name" value="Preph_deHydtase"/>
</dbReference>
<feature type="domain" description="Prephenate dehydratase" evidence="7">
    <location>
        <begin position="41"/>
        <end position="216"/>
    </location>
</feature>
<dbReference type="CDD" id="cd13632">
    <property type="entry name" value="PBP2_Aa-PDT_like"/>
    <property type="match status" value="1"/>
</dbReference>
<evidence type="ECO:0000256" key="5">
    <source>
        <dbReference type="ARBA" id="ARBA00023222"/>
    </source>
</evidence>
<accession>A0A6J7PDL8</accession>
<keyword evidence="6" id="KW-0456">Lyase</keyword>
<comment type="pathway">
    <text evidence="1">Amino-acid biosynthesis; L-phenylalanine biosynthesis; phenylpyruvate from prephenate: step 1/1.</text>
</comment>
<dbReference type="UniPathway" id="UPA00121">
    <property type="reaction ID" value="UER00345"/>
</dbReference>
<dbReference type="AlphaFoldDB" id="A0A6J7PDL8"/>
<dbReference type="CDD" id="cd04905">
    <property type="entry name" value="ACT_CM-PDT"/>
    <property type="match status" value="1"/>
</dbReference>
<evidence type="ECO:0000256" key="1">
    <source>
        <dbReference type="ARBA" id="ARBA00004741"/>
    </source>
</evidence>
<dbReference type="EMBL" id="CAFBPB010000052">
    <property type="protein sequence ID" value="CAB5002585.1"/>
    <property type="molecule type" value="Genomic_DNA"/>
</dbReference>
<dbReference type="PANTHER" id="PTHR21022">
    <property type="entry name" value="PREPHENATE DEHYDRATASE P PROTEIN"/>
    <property type="match status" value="1"/>
</dbReference>
<dbReference type="PROSITE" id="PS00857">
    <property type="entry name" value="PREPHENATE_DEHYDR_1"/>
    <property type="match status" value="1"/>
</dbReference>